<reference evidence="1" key="1">
    <citation type="journal article" date="2014" name="Int. J. Syst. Evol. Microbiol.">
        <title>Complete genome sequence of Corynebacterium casei LMG S-19264T (=DSM 44701T), isolated from a smear-ripened cheese.</title>
        <authorList>
            <consortium name="US DOE Joint Genome Institute (JGI-PGF)"/>
            <person name="Walter F."/>
            <person name="Albersmeier A."/>
            <person name="Kalinowski J."/>
            <person name="Ruckert C."/>
        </authorList>
    </citation>
    <scope>NUCLEOTIDE SEQUENCE</scope>
    <source>
        <strain evidence="1">JCM 12862</strain>
    </source>
</reference>
<reference evidence="1" key="2">
    <citation type="submission" date="2020-09" db="EMBL/GenBank/DDBJ databases">
        <authorList>
            <person name="Sun Q."/>
            <person name="Ohkuma M."/>
        </authorList>
    </citation>
    <scope>NUCLEOTIDE SEQUENCE</scope>
    <source>
        <strain evidence="1">JCM 12862</strain>
    </source>
</reference>
<keyword evidence="1" id="KW-0808">Transferase</keyword>
<dbReference type="AlphaFoldDB" id="A0A8J3FD90"/>
<dbReference type="Pfam" id="PF13528">
    <property type="entry name" value="Glyco_trans_1_3"/>
    <property type="match status" value="1"/>
</dbReference>
<dbReference type="Proteomes" id="UP000612329">
    <property type="component" value="Unassembled WGS sequence"/>
</dbReference>
<dbReference type="EMBL" id="BMNR01000001">
    <property type="protein sequence ID" value="GGK11834.1"/>
    <property type="molecule type" value="Genomic_DNA"/>
</dbReference>
<dbReference type="SUPFAM" id="SSF53756">
    <property type="entry name" value="UDP-Glycosyltransferase/glycogen phosphorylase"/>
    <property type="match status" value="1"/>
</dbReference>
<sequence length="342" mass="39180">MKILYAVQGTGNGHLSRAKEIYAMLNNRVEVDVLISGTQYEIDFDFPVKFRCRGIVFVFGKNGGIDYLKTLKANNIFKIIKEIRECNLSDYDLIINDFEPITAWASYFRGDLNCISLSHQGAFVSKKVPKPKKPSIIGKLVLKYFAPSTTRYSFHFKSYDKNIFTPIIRNDIRRQSIKQKNYYIVYLPFYSDEKISKVLSKIKGVKWKVFSKHSKEAYSVKNVKIKPIANSNFERAMAWSSGVICGAGFETPAEAMYLKKKLLVVPMKNQYEQACNAESLKELGVLVLPSFNKKMVTSISEWIEGNTIIDVDFPDRTQFIIDEIITNHIVATELSERLLQNI</sequence>
<protein>
    <submittedName>
        <fullName evidence="1">Glycosyl transferase</fullName>
    </submittedName>
</protein>
<proteinExistence type="predicted"/>
<comment type="caution">
    <text evidence="1">The sequence shown here is derived from an EMBL/GenBank/DDBJ whole genome shotgun (WGS) entry which is preliminary data.</text>
</comment>
<dbReference type="RefSeq" id="WP_188649464.1">
    <property type="nucleotide sequence ID" value="NZ_BMNR01000001.1"/>
</dbReference>
<accession>A0A8J3FD90</accession>
<organism evidence="1 2">
    <name type="scientific">Yeosuana aromativorans</name>
    <dbReference type="NCBI Taxonomy" id="288019"/>
    <lineage>
        <taxon>Bacteria</taxon>
        <taxon>Pseudomonadati</taxon>
        <taxon>Bacteroidota</taxon>
        <taxon>Flavobacteriia</taxon>
        <taxon>Flavobacteriales</taxon>
        <taxon>Flavobacteriaceae</taxon>
        <taxon>Yeosuana</taxon>
    </lineage>
</organism>
<dbReference type="Gene3D" id="3.40.50.2000">
    <property type="entry name" value="Glycogen Phosphorylase B"/>
    <property type="match status" value="1"/>
</dbReference>
<evidence type="ECO:0000313" key="1">
    <source>
        <dbReference type="EMBL" id="GGK11834.1"/>
    </source>
</evidence>
<gene>
    <name evidence="1" type="ORF">GCM10007962_02590</name>
</gene>
<evidence type="ECO:0000313" key="2">
    <source>
        <dbReference type="Proteomes" id="UP000612329"/>
    </source>
</evidence>
<keyword evidence="2" id="KW-1185">Reference proteome</keyword>
<name>A0A8J3FD90_9FLAO</name>
<dbReference type="GO" id="GO:0016740">
    <property type="term" value="F:transferase activity"/>
    <property type="evidence" value="ECO:0007669"/>
    <property type="project" value="UniProtKB-KW"/>
</dbReference>